<evidence type="ECO:0000313" key="6">
    <source>
        <dbReference type="EMBL" id="MEQ2439734.1"/>
    </source>
</evidence>
<dbReference type="RefSeq" id="WP_349217996.1">
    <property type="nucleotide sequence ID" value="NZ_JBBMFD010000002.1"/>
</dbReference>
<accession>A0ABV1DXF8</accession>
<dbReference type="InterPro" id="IPR036388">
    <property type="entry name" value="WH-like_DNA-bd_sf"/>
</dbReference>
<evidence type="ECO:0000259" key="5">
    <source>
        <dbReference type="PROSITE" id="PS51464"/>
    </source>
</evidence>
<reference evidence="6 7" key="1">
    <citation type="submission" date="2024-03" db="EMBL/GenBank/DDBJ databases">
        <title>Human intestinal bacterial collection.</title>
        <authorList>
            <person name="Pauvert C."/>
            <person name="Hitch T.C.A."/>
            <person name="Clavel T."/>
        </authorList>
    </citation>
    <scope>NUCLEOTIDE SEQUENCE [LARGE SCALE GENOMIC DNA]</scope>
    <source>
        <strain evidence="6 7">CLA-JM-H44</strain>
    </source>
</reference>
<dbReference type="InterPro" id="IPR035472">
    <property type="entry name" value="RpiR-like_SIS"/>
</dbReference>
<keyword evidence="3" id="KW-0804">Transcription</keyword>
<dbReference type="PROSITE" id="PS51071">
    <property type="entry name" value="HTH_RPIR"/>
    <property type="match status" value="1"/>
</dbReference>
<dbReference type="Proteomes" id="UP001489509">
    <property type="component" value="Unassembled WGS sequence"/>
</dbReference>
<feature type="domain" description="SIS" evidence="5">
    <location>
        <begin position="125"/>
        <end position="264"/>
    </location>
</feature>
<dbReference type="PANTHER" id="PTHR30514">
    <property type="entry name" value="GLUCOKINASE"/>
    <property type="match status" value="1"/>
</dbReference>
<dbReference type="CDD" id="cd05013">
    <property type="entry name" value="SIS_RpiR"/>
    <property type="match status" value="1"/>
</dbReference>
<evidence type="ECO:0000256" key="1">
    <source>
        <dbReference type="ARBA" id="ARBA00023015"/>
    </source>
</evidence>
<keyword evidence="7" id="KW-1185">Reference proteome</keyword>
<name>A0ABV1DXF8_9FIRM</name>
<gene>
    <name evidence="6" type="ORF">WMO26_02715</name>
</gene>
<evidence type="ECO:0000256" key="3">
    <source>
        <dbReference type="ARBA" id="ARBA00023163"/>
    </source>
</evidence>
<sequence>MDGGLLTTLEQRSPTFSKGQRRIATYITEHYDKAAFMTAAKLGATVGVSESTVVRFAMELGFDGYPHLQKAMQEMIRSKLTSLQRIEVTDTRIGSEDIISSVLSQDMENLKHTMEETSREEFAQAVETIAGARRIYIIGVKSSKALAVFLSYYFNLMFDNVVHVDTTSETAIFEQMLRISERDAVIGISFPRYSKRATKALRFAADRGARVIAITDSRRSPLAQRAGQVLLARSDMVSFVDSLVAPLSLLNAVIAGVAMSRRQEVSDTFEELERLWEEYQVYEKR</sequence>
<dbReference type="InterPro" id="IPR000281">
    <property type="entry name" value="HTH_RpiR"/>
</dbReference>
<dbReference type="Gene3D" id="1.10.10.10">
    <property type="entry name" value="Winged helix-like DNA-binding domain superfamily/Winged helix DNA-binding domain"/>
    <property type="match status" value="1"/>
</dbReference>
<protein>
    <submittedName>
        <fullName evidence="6">MurR/RpiR family transcriptional regulator</fullName>
    </submittedName>
</protein>
<evidence type="ECO:0000313" key="7">
    <source>
        <dbReference type="Proteomes" id="UP001489509"/>
    </source>
</evidence>
<dbReference type="Pfam" id="PF01418">
    <property type="entry name" value="HTH_6"/>
    <property type="match status" value="1"/>
</dbReference>
<dbReference type="SUPFAM" id="SSF53697">
    <property type="entry name" value="SIS domain"/>
    <property type="match status" value="1"/>
</dbReference>
<dbReference type="InterPro" id="IPR001347">
    <property type="entry name" value="SIS_dom"/>
</dbReference>
<dbReference type="PANTHER" id="PTHR30514:SF18">
    <property type="entry name" value="RPIR-FAMILY TRANSCRIPTIONAL REGULATOR"/>
    <property type="match status" value="1"/>
</dbReference>
<evidence type="ECO:0000256" key="2">
    <source>
        <dbReference type="ARBA" id="ARBA00023125"/>
    </source>
</evidence>
<keyword evidence="1" id="KW-0805">Transcription regulation</keyword>
<dbReference type="InterPro" id="IPR046348">
    <property type="entry name" value="SIS_dom_sf"/>
</dbReference>
<proteinExistence type="predicted"/>
<feature type="domain" description="HTH rpiR-type" evidence="4">
    <location>
        <begin position="3"/>
        <end position="79"/>
    </location>
</feature>
<dbReference type="PROSITE" id="PS51464">
    <property type="entry name" value="SIS"/>
    <property type="match status" value="1"/>
</dbReference>
<organism evidence="6 7">
    <name type="scientific">Solibaculum intestinale</name>
    <dbReference type="NCBI Taxonomy" id="3133165"/>
    <lineage>
        <taxon>Bacteria</taxon>
        <taxon>Bacillati</taxon>
        <taxon>Bacillota</taxon>
        <taxon>Clostridia</taxon>
        <taxon>Eubacteriales</taxon>
        <taxon>Oscillospiraceae</taxon>
        <taxon>Solibaculum</taxon>
    </lineage>
</organism>
<dbReference type="Gene3D" id="3.40.50.10490">
    <property type="entry name" value="Glucose-6-phosphate isomerase like protein, domain 1"/>
    <property type="match status" value="1"/>
</dbReference>
<dbReference type="SUPFAM" id="SSF46689">
    <property type="entry name" value="Homeodomain-like"/>
    <property type="match status" value="1"/>
</dbReference>
<dbReference type="InterPro" id="IPR047640">
    <property type="entry name" value="RpiR-like"/>
</dbReference>
<dbReference type="EMBL" id="JBBMFD010000002">
    <property type="protein sequence ID" value="MEQ2439734.1"/>
    <property type="molecule type" value="Genomic_DNA"/>
</dbReference>
<dbReference type="InterPro" id="IPR009057">
    <property type="entry name" value="Homeodomain-like_sf"/>
</dbReference>
<dbReference type="Pfam" id="PF01380">
    <property type="entry name" value="SIS"/>
    <property type="match status" value="1"/>
</dbReference>
<comment type="caution">
    <text evidence="6">The sequence shown here is derived from an EMBL/GenBank/DDBJ whole genome shotgun (WGS) entry which is preliminary data.</text>
</comment>
<keyword evidence="2" id="KW-0238">DNA-binding</keyword>
<evidence type="ECO:0000259" key="4">
    <source>
        <dbReference type="PROSITE" id="PS51071"/>
    </source>
</evidence>